<protein>
    <submittedName>
        <fullName evidence="3">Helix-turn-helix domain-containing protein</fullName>
    </submittedName>
</protein>
<dbReference type="SUPFAM" id="SSF47413">
    <property type="entry name" value="lambda repressor-like DNA-binding domains"/>
    <property type="match status" value="1"/>
</dbReference>
<reference evidence="4" key="1">
    <citation type="submission" date="2016-06" db="EMBL/GenBank/DDBJ databases">
        <authorList>
            <person name="Varghese N."/>
        </authorList>
    </citation>
    <scope>NUCLEOTIDE SEQUENCE [LARGE SCALE GENOMIC DNA]</scope>
    <source>
        <strain evidence="4">DSM 45344</strain>
    </source>
</reference>
<dbReference type="STRING" id="307121.GA0070620_3045"/>
<dbReference type="InterPro" id="IPR010982">
    <property type="entry name" value="Lambda_DNA-bd_dom_sf"/>
</dbReference>
<dbReference type="CDD" id="cd00093">
    <property type="entry name" value="HTH_XRE"/>
    <property type="match status" value="1"/>
</dbReference>
<dbReference type="SMART" id="SM00530">
    <property type="entry name" value="HTH_XRE"/>
    <property type="match status" value="1"/>
</dbReference>
<dbReference type="Gene3D" id="1.10.260.40">
    <property type="entry name" value="lambda repressor-like DNA-binding domains"/>
    <property type="match status" value="1"/>
</dbReference>
<dbReference type="AlphaFoldDB" id="A0A1C3N4K7"/>
<gene>
    <name evidence="3" type="ORF">GA0070620_3045</name>
</gene>
<organism evidence="3 4">
    <name type="scientific">Micromonospora krabiensis</name>
    <dbReference type="NCBI Taxonomy" id="307121"/>
    <lineage>
        <taxon>Bacteria</taxon>
        <taxon>Bacillati</taxon>
        <taxon>Actinomycetota</taxon>
        <taxon>Actinomycetes</taxon>
        <taxon>Micromonosporales</taxon>
        <taxon>Micromonosporaceae</taxon>
        <taxon>Micromonospora</taxon>
    </lineage>
</organism>
<dbReference type="GO" id="GO:0003677">
    <property type="term" value="F:DNA binding"/>
    <property type="evidence" value="ECO:0007669"/>
    <property type="project" value="InterPro"/>
</dbReference>
<dbReference type="InterPro" id="IPR001387">
    <property type="entry name" value="Cro/C1-type_HTH"/>
</dbReference>
<name>A0A1C3N4K7_9ACTN</name>
<feature type="region of interest" description="Disordered" evidence="1">
    <location>
        <begin position="75"/>
        <end position="95"/>
    </location>
</feature>
<dbReference type="EMBL" id="LT598496">
    <property type="protein sequence ID" value="SBV27522.1"/>
    <property type="molecule type" value="Genomic_DNA"/>
</dbReference>
<proteinExistence type="predicted"/>
<evidence type="ECO:0000259" key="2">
    <source>
        <dbReference type="SMART" id="SM00530"/>
    </source>
</evidence>
<evidence type="ECO:0000313" key="3">
    <source>
        <dbReference type="EMBL" id="SBV27522.1"/>
    </source>
</evidence>
<feature type="domain" description="HTH cro/C1-type" evidence="2">
    <location>
        <begin position="16"/>
        <end position="71"/>
    </location>
</feature>
<accession>A0A1C3N4K7</accession>
<evidence type="ECO:0000256" key="1">
    <source>
        <dbReference type="SAM" id="MobiDB-lite"/>
    </source>
</evidence>
<keyword evidence="4" id="KW-1185">Reference proteome</keyword>
<dbReference type="Pfam" id="PF13560">
    <property type="entry name" value="HTH_31"/>
    <property type="match status" value="1"/>
</dbReference>
<sequence length="138" mass="15789">MPNMDDRGGQDQLATLVRARRIELGLSARAAAQTAGIDRNTWAYLENGTRRTAEFNYAGIERALQWAPGSIQRVLEGGEPAPLEPDTPQTPDDEELELVRTDPKLTDEMKERIITLILERRERDKQETRRMIDLFRRG</sequence>
<evidence type="ECO:0000313" key="4">
    <source>
        <dbReference type="Proteomes" id="UP000199393"/>
    </source>
</evidence>
<dbReference type="Proteomes" id="UP000199393">
    <property type="component" value="Chromosome I"/>
</dbReference>